<dbReference type="EMBL" id="FWXJ01000001">
    <property type="protein sequence ID" value="SMC30903.1"/>
    <property type="molecule type" value="Genomic_DNA"/>
</dbReference>
<dbReference type="AlphaFoldDB" id="A0A1W1Y420"/>
<name>A0A1W1Y420_9BURK</name>
<dbReference type="RefSeq" id="WP_234986839.1">
    <property type="nucleotide sequence ID" value="NZ_FWXJ01000001.1"/>
</dbReference>
<evidence type="ECO:0000259" key="3">
    <source>
        <dbReference type="SMART" id="SM00382"/>
    </source>
</evidence>
<dbReference type="PANTHER" id="PTHR30486">
    <property type="entry name" value="TWITCHING MOTILITY PROTEIN PILT"/>
    <property type="match status" value="1"/>
</dbReference>
<evidence type="ECO:0000313" key="5">
    <source>
        <dbReference type="Proteomes" id="UP000192708"/>
    </source>
</evidence>
<gene>
    <name evidence="4" type="ORF">SAMN06296008_101303</name>
</gene>
<dbReference type="InterPro" id="IPR001482">
    <property type="entry name" value="T2SS/T4SS_dom"/>
</dbReference>
<evidence type="ECO:0000313" key="4">
    <source>
        <dbReference type="EMBL" id="SMC30903.1"/>
    </source>
</evidence>
<feature type="region of interest" description="Disordered" evidence="2">
    <location>
        <begin position="1"/>
        <end position="24"/>
    </location>
</feature>
<evidence type="ECO:0000256" key="2">
    <source>
        <dbReference type="SAM" id="MobiDB-lite"/>
    </source>
</evidence>
<dbReference type="Gene3D" id="3.30.450.380">
    <property type="match status" value="1"/>
</dbReference>
<sequence length="447" mass="49306">MSLRQTLSQKEVESKTTKPLVVKGNHSDQNKLKQTIHSRLLEDVDFNSMENLSEGQIFDQLVNAIERIVKKDQLVINQIDLINIVNEIKNEIFGLGPLEPLLADKTISDILVNTYSTIFVERAGRLERVNYQFDDNNHLLKIIEKIVAKIGRRIDESSPMVDARLSDGSRVNAIIPPLALDGPALSIRRFSDIPYTMENLIQFGSLTHDMALILAALVKSKTNILVSGGTGSGKTTLLNIMSGFIPNNERIITIEDAAELRLQQSHVVRLETRPPNLEGKGEINQRALVKNSLRMRPDRIVLGEIRGAEVLDMLQAMNTGHEGSLTTVHANSSRDALTRVENMVGLTGVPVVQKSLRQQISSAISVVVHIARLSDGRRKILSIDEITGMEGDVVVMQEIYGYKQTGVDSDGSVMGKFIATGIRPRFADKLLARGSPLPDALFLKVGG</sequence>
<dbReference type="STRING" id="1938817.SAMN06296008_101303"/>
<proteinExistence type="inferred from homology"/>
<accession>A0A1W1Y420</accession>
<dbReference type="InterPro" id="IPR003593">
    <property type="entry name" value="AAA+_ATPase"/>
</dbReference>
<dbReference type="CDD" id="cd01130">
    <property type="entry name" value="VirB11-like_ATPase"/>
    <property type="match status" value="1"/>
</dbReference>
<dbReference type="Pfam" id="PF00437">
    <property type="entry name" value="T2SSE"/>
    <property type="match status" value="1"/>
</dbReference>
<dbReference type="SMART" id="SM00382">
    <property type="entry name" value="AAA"/>
    <property type="match status" value="1"/>
</dbReference>
<evidence type="ECO:0000256" key="1">
    <source>
        <dbReference type="ARBA" id="ARBA00006611"/>
    </source>
</evidence>
<organism evidence="4 5">
    <name type="scientific">Polynucleobacter kasalickyi</name>
    <dbReference type="NCBI Taxonomy" id="1938817"/>
    <lineage>
        <taxon>Bacteria</taxon>
        <taxon>Pseudomonadati</taxon>
        <taxon>Pseudomonadota</taxon>
        <taxon>Betaproteobacteria</taxon>
        <taxon>Burkholderiales</taxon>
        <taxon>Burkholderiaceae</taxon>
        <taxon>Polynucleobacter</taxon>
    </lineage>
</organism>
<dbReference type="SUPFAM" id="SSF52540">
    <property type="entry name" value="P-loop containing nucleoside triphosphate hydrolases"/>
    <property type="match status" value="1"/>
</dbReference>
<dbReference type="Gene3D" id="3.40.50.300">
    <property type="entry name" value="P-loop containing nucleotide triphosphate hydrolases"/>
    <property type="match status" value="1"/>
</dbReference>
<dbReference type="InterPro" id="IPR050921">
    <property type="entry name" value="T4SS_GSP_E_ATPase"/>
</dbReference>
<dbReference type="InterPro" id="IPR027417">
    <property type="entry name" value="P-loop_NTPase"/>
</dbReference>
<dbReference type="GO" id="GO:0016887">
    <property type="term" value="F:ATP hydrolysis activity"/>
    <property type="evidence" value="ECO:0007669"/>
    <property type="project" value="InterPro"/>
</dbReference>
<comment type="similarity">
    <text evidence="1">Belongs to the GSP E family.</text>
</comment>
<protein>
    <submittedName>
        <fullName evidence="4">Pilus assembly protein CpaF</fullName>
    </submittedName>
</protein>
<dbReference type="Proteomes" id="UP000192708">
    <property type="component" value="Unassembled WGS sequence"/>
</dbReference>
<keyword evidence="5" id="KW-1185">Reference proteome</keyword>
<feature type="domain" description="AAA+ ATPase" evidence="3">
    <location>
        <begin position="220"/>
        <end position="447"/>
    </location>
</feature>
<dbReference type="PANTHER" id="PTHR30486:SF15">
    <property type="entry name" value="TYPE II_IV SECRETION SYSTEM ATPASE"/>
    <property type="match status" value="1"/>
</dbReference>
<reference evidence="4 5" key="1">
    <citation type="submission" date="2017-04" db="EMBL/GenBank/DDBJ databases">
        <authorList>
            <person name="Afonso C.L."/>
            <person name="Miller P.J."/>
            <person name="Scott M.A."/>
            <person name="Spackman E."/>
            <person name="Goraichik I."/>
            <person name="Dimitrov K.M."/>
            <person name="Suarez D.L."/>
            <person name="Swayne D.E."/>
        </authorList>
    </citation>
    <scope>NUCLEOTIDE SEQUENCE [LARGE SCALE GENOMIC DNA]</scope>
    <source>
        <strain evidence="4 5">VK13</strain>
    </source>
</reference>